<dbReference type="Pfam" id="PF00728">
    <property type="entry name" value="Glyco_hydro_20"/>
    <property type="match status" value="1"/>
</dbReference>
<dbReference type="OrthoDB" id="1090159at2"/>
<feature type="domain" description="Glycoside hydrolase family 20 catalytic" evidence="8">
    <location>
        <begin position="132"/>
        <end position="471"/>
    </location>
</feature>
<dbReference type="SUPFAM" id="SSF55545">
    <property type="entry name" value="beta-N-acetylhexosaminidase-like domain"/>
    <property type="match status" value="1"/>
</dbReference>
<dbReference type="InterPro" id="IPR017853">
    <property type="entry name" value="GH"/>
</dbReference>
<evidence type="ECO:0000259" key="8">
    <source>
        <dbReference type="Pfam" id="PF00728"/>
    </source>
</evidence>
<evidence type="ECO:0000313" key="11">
    <source>
        <dbReference type="Proteomes" id="UP000027616"/>
    </source>
</evidence>
<dbReference type="STRING" id="1433126.BN938_2353"/>
<evidence type="ECO:0000256" key="6">
    <source>
        <dbReference type="PIRSR" id="PIRSR625705-1"/>
    </source>
</evidence>
<dbReference type="Pfam" id="PF02838">
    <property type="entry name" value="Glyco_hydro_20b"/>
    <property type="match status" value="1"/>
</dbReference>
<evidence type="ECO:0000256" key="7">
    <source>
        <dbReference type="SAM" id="SignalP"/>
    </source>
</evidence>
<sequence length="503" mass="57655">MKKSFVGLLLLTFVVGAAQNIIPIPNDVKLGNGKLSVEMIKSLRLSNDSLRNESAFLGEYFDFSADGGNTISLLIDKSIDNVQGYSLTVDNRGVTIKASTRQGIFYGIQTLIQLIDDKEIPFIEICDKPRLEYRALMLDPARHFLSAEDVKRYIDAIARYKYNYLHLHLSDDQGWRVEIKKYPRLTEVGSVRADTEGDGVPHRGYYTQEQLRDIVAFAAQRHIEIIPEIDIPGHSVAAIAAYAELTCRDTIIPVRSEIGVSLDLLCAGNEKVFEMYGDIFEEICEIFPSKLIHLGGDEAPLTHWGQCPKCQALKKEKGYTDDQELMSYFFGRINQTLLRHNRTALFWYEVDVPDYPRNAIMYTWRNGLTPRVIEECREKGYRVICAPGEFAYFDYPEVKSDITAKSSSWIPALPFEKVYQFDPCYGLSEEKSSHIIGVEATVWGEYVPDLETAFFRTFPRAFALAEAGWSKMSRREWNDFLLRTKRELEHLKSRKINFRQPQQ</sequence>
<feature type="domain" description="Beta-hexosaminidase bacterial type N-terminal" evidence="9">
    <location>
        <begin position="19"/>
        <end position="127"/>
    </location>
</feature>
<keyword evidence="7" id="KW-0732">Signal</keyword>
<dbReference type="EC" id="3.2.1.52" evidence="3"/>
<evidence type="ECO:0000256" key="2">
    <source>
        <dbReference type="ARBA" id="ARBA00006285"/>
    </source>
</evidence>
<gene>
    <name evidence="10" type="ORF">BN938_2353</name>
</gene>
<comment type="similarity">
    <text evidence="2">Belongs to the glycosyl hydrolase 20 family.</text>
</comment>
<reference evidence="10 11" key="1">
    <citation type="journal article" date="2015" name="Genome Announc.">
        <title>Complete Genome Sequence of the Novel Leech Symbiont Mucinivorans hirudinis M3T.</title>
        <authorList>
            <person name="Nelson M.C."/>
            <person name="Bomar L."/>
            <person name="Graf J."/>
        </authorList>
    </citation>
    <scope>NUCLEOTIDE SEQUENCE [LARGE SCALE GENOMIC DNA]</scope>
    <source>
        <strain evidence="11">M3</strain>
    </source>
</reference>
<dbReference type="Gene3D" id="3.30.379.10">
    <property type="entry name" value="Chitobiase/beta-hexosaminidase domain 2-like"/>
    <property type="match status" value="1"/>
</dbReference>
<dbReference type="GO" id="GO:0005975">
    <property type="term" value="P:carbohydrate metabolic process"/>
    <property type="evidence" value="ECO:0007669"/>
    <property type="project" value="InterPro"/>
</dbReference>
<evidence type="ECO:0000259" key="9">
    <source>
        <dbReference type="Pfam" id="PF02838"/>
    </source>
</evidence>
<dbReference type="GO" id="GO:0016020">
    <property type="term" value="C:membrane"/>
    <property type="evidence" value="ECO:0007669"/>
    <property type="project" value="TreeGrafter"/>
</dbReference>
<dbReference type="eggNOG" id="COG3525">
    <property type="taxonomic scope" value="Bacteria"/>
</dbReference>
<name>A0A060RE68_9BACT</name>
<keyword evidence="11" id="KW-1185">Reference proteome</keyword>
<dbReference type="Gene3D" id="3.20.20.80">
    <property type="entry name" value="Glycosidases"/>
    <property type="match status" value="1"/>
</dbReference>
<evidence type="ECO:0000256" key="1">
    <source>
        <dbReference type="ARBA" id="ARBA00001231"/>
    </source>
</evidence>
<keyword evidence="5 10" id="KW-0326">Glycosidase</keyword>
<feature type="chain" id="PRO_5001586457" description="beta-N-acetylhexosaminidase" evidence="7">
    <location>
        <begin position="18"/>
        <end position="503"/>
    </location>
</feature>
<dbReference type="Proteomes" id="UP000027616">
    <property type="component" value="Chromosome I"/>
</dbReference>
<comment type="catalytic activity">
    <reaction evidence="1">
        <text>Hydrolysis of terminal non-reducing N-acetyl-D-hexosamine residues in N-acetyl-beta-D-hexosaminides.</text>
        <dbReference type="EC" id="3.2.1.52"/>
    </reaction>
</comment>
<feature type="signal peptide" evidence="7">
    <location>
        <begin position="1"/>
        <end position="17"/>
    </location>
</feature>
<dbReference type="CDD" id="cd06563">
    <property type="entry name" value="GH20_chitobiase-like"/>
    <property type="match status" value="1"/>
</dbReference>
<dbReference type="AlphaFoldDB" id="A0A060RE68"/>
<evidence type="ECO:0000256" key="4">
    <source>
        <dbReference type="ARBA" id="ARBA00022801"/>
    </source>
</evidence>
<protein>
    <recommendedName>
        <fullName evidence="3">beta-N-acetylhexosaminidase</fullName>
        <ecNumber evidence="3">3.2.1.52</ecNumber>
    </recommendedName>
</protein>
<dbReference type="PANTHER" id="PTHR22600">
    <property type="entry name" value="BETA-HEXOSAMINIDASE"/>
    <property type="match status" value="1"/>
</dbReference>
<feature type="active site" description="Proton donor" evidence="6">
    <location>
        <position position="298"/>
    </location>
</feature>
<dbReference type="KEGG" id="rbc:BN938_2353"/>
<organism evidence="10 11">
    <name type="scientific">Mucinivorans hirudinis</name>
    <dbReference type="NCBI Taxonomy" id="1433126"/>
    <lineage>
        <taxon>Bacteria</taxon>
        <taxon>Pseudomonadati</taxon>
        <taxon>Bacteroidota</taxon>
        <taxon>Bacteroidia</taxon>
        <taxon>Bacteroidales</taxon>
        <taxon>Rikenellaceae</taxon>
        <taxon>Mucinivorans</taxon>
    </lineage>
</organism>
<dbReference type="PRINTS" id="PR00738">
    <property type="entry name" value="GLHYDRLASE20"/>
</dbReference>
<keyword evidence="4 10" id="KW-0378">Hydrolase</keyword>
<dbReference type="PIRSF" id="PIRSF001093">
    <property type="entry name" value="B-hxosamndse_ab_euk"/>
    <property type="match status" value="1"/>
</dbReference>
<dbReference type="InterPro" id="IPR015882">
    <property type="entry name" value="HEX_bac_N"/>
</dbReference>
<evidence type="ECO:0000256" key="3">
    <source>
        <dbReference type="ARBA" id="ARBA00012663"/>
    </source>
</evidence>
<dbReference type="EMBL" id="HG934468">
    <property type="protein sequence ID" value="CDN32424.1"/>
    <property type="molecule type" value="Genomic_DNA"/>
</dbReference>
<dbReference type="GO" id="GO:0030203">
    <property type="term" value="P:glycosaminoglycan metabolic process"/>
    <property type="evidence" value="ECO:0007669"/>
    <property type="project" value="TreeGrafter"/>
</dbReference>
<evidence type="ECO:0000313" key="10">
    <source>
        <dbReference type="EMBL" id="CDN32424.1"/>
    </source>
</evidence>
<dbReference type="InterPro" id="IPR025705">
    <property type="entry name" value="Beta_hexosaminidase_sua/sub"/>
</dbReference>
<dbReference type="SUPFAM" id="SSF51445">
    <property type="entry name" value="(Trans)glycosidases"/>
    <property type="match status" value="1"/>
</dbReference>
<proteinExistence type="inferred from homology"/>
<dbReference type="HOGENOM" id="CLU_007082_5_1_10"/>
<dbReference type="GO" id="GO:0004563">
    <property type="term" value="F:beta-N-acetylhexosaminidase activity"/>
    <property type="evidence" value="ECO:0007669"/>
    <property type="project" value="UniProtKB-EC"/>
</dbReference>
<dbReference type="InterPro" id="IPR015883">
    <property type="entry name" value="Glyco_hydro_20_cat"/>
</dbReference>
<dbReference type="PANTHER" id="PTHR22600:SF57">
    <property type="entry name" value="BETA-N-ACETYLHEXOSAMINIDASE"/>
    <property type="match status" value="1"/>
</dbReference>
<dbReference type="PATRIC" id="fig|1433126.3.peg.2329"/>
<accession>A0A060RE68</accession>
<dbReference type="InterPro" id="IPR029018">
    <property type="entry name" value="Hex-like_dom2"/>
</dbReference>
<evidence type="ECO:0000256" key="5">
    <source>
        <dbReference type="ARBA" id="ARBA00023295"/>
    </source>
</evidence>